<name>A0A1I3KQT4_9BURK</name>
<feature type="transmembrane region" description="Helical" evidence="6">
    <location>
        <begin position="114"/>
        <end position="136"/>
    </location>
</feature>
<dbReference type="Proteomes" id="UP000199548">
    <property type="component" value="Unassembled WGS sequence"/>
</dbReference>
<evidence type="ECO:0000313" key="9">
    <source>
        <dbReference type="Proteomes" id="UP000199548"/>
    </source>
</evidence>
<keyword evidence="4 6" id="KW-1133">Transmembrane helix</keyword>
<dbReference type="FunFam" id="1.20.1250.20:FF:000018">
    <property type="entry name" value="MFS transporter permease"/>
    <property type="match status" value="1"/>
</dbReference>
<evidence type="ECO:0000256" key="1">
    <source>
        <dbReference type="ARBA" id="ARBA00004141"/>
    </source>
</evidence>
<dbReference type="SUPFAM" id="SSF103473">
    <property type="entry name" value="MFS general substrate transporter"/>
    <property type="match status" value="1"/>
</dbReference>
<dbReference type="GO" id="GO:0022857">
    <property type="term" value="F:transmembrane transporter activity"/>
    <property type="evidence" value="ECO:0007669"/>
    <property type="project" value="InterPro"/>
</dbReference>
<feature type="transmembrane region" description="Helical" evidence="6">
    <location>
        <begin position="90"/>
        <end position="108"/>
    </location>
</feature>
<keyword evidence="5 6" id="KW-0472">Membrane</keyword>
<feature type="transmembrane region" description="Helical" evidence="6">
    <location>
        <begin position="148"/>
        <end position="171"/>
    </location>
</feature>
<accession>A0A1I3KQT4</accession>
<reference evidence="8 9" key="1">
    <citation type="submission" date="2016-10" db="EMBL/GenBank/DDBJ databases">
        <authorList>
            <person name="de Groot N.N."/>
        </authorList>
    </citation>
    <scope>NUCLEOTIDE SEQUENCE [LARGE SCALE GENOMIC DNA]</scope>
    <source>
        <strain evidence="8 9">LMG 23650</strain>
    </source>
</reference>
<keyword evidence="3 6" id="KW-0812">Transmembrane</keyword>
<dbReference type="InterPro" id="IPR020846">
    <property type="entry name" value="MFS_dom"/>
</dbReference>
<dbReference type="Pfam" id="PF07690">
    <property type="entry name" value="MFS_1"/>
    <property type="match status" value="1"/>
</dbReference>
<evidence type="ECO:0000313" key="8">
    <source>
        <dbReference type="EMBL" id="SFI74744.1"/>
    </source>
</evidence>
<keyword evidence="9" id="KW-1185">Reference proteome</keyword>
<proteinExistence type="predicted"/>
<gene>
    <name evidence="8" type="ORF">SAMN05192543_10481</name>
</gene>
<keyword evidence="2" id="KW-0813">Transport</keyword>
<dbReference type="GO" id="GO:0016020">
    <property type="term" value="C:membrane"/>
    <property type="evidence" value="ECO:0007669"/>
    <property type="project" value="UniProtKB-SubCell"/>
</dbReference>
<evidence type="ECO:0000256" key="5">
    <source>
        <dbReference type="ARBA" id="ARBA00023136"/>
    </source>
</evidence>
<dbReference type="InterPro" id="IPR036259">
    <property type="entry name" value="MFS_trans_sf"/>
</dbReference>
<protein>
    <submittedName>
        <fullName evidence="8">Sugar phosphate permease</fullName>
    </submittedName>
</protein>
<feature type="transmembrane region" description="Helical" evidence="6">
    <location>
        <begin position="183"/>
        <end position="205"/>
    </location>
</feature>
<feature type="transmembrane region" description="Helical" evidence="6">
    <location>
        <begin position="407"/>
        <end position="426"/>
    </location>
</feature>
<evidence type="ECO:0000256" key="3">
    <source>
        <dbReference type="ARBA" id="ARBA00022692"/>
    </source>
</evidence>
<comment type="subcellular location">
    <subcellularLocation>
        <location evidence="1">Membrane</location>
        <topology evidence="1">Multi-pass membrane protein</topology>
    </subcellularLocation>
</comment>
<dbReference type="CDD" id="cd17319">
    <property type="entry name" value="MFS_ExuT_GudP_like"/>
    <property type="match status" value="1"/>
</dbReference>
<dbReference type="EMBL" id="FOQU01000004">
    <property type="protein sequence ID" value="SFI74744.1"/>
    <property type="molecule type" value="Genomic_DNA"/>
</dbReference>
<feature type="transmembrane region" description="Helical" evidence="6">
    <location>
        <begin position="59"/>
        <end position="78"/>
    </location>
</feature>
<evidence type="ECO:0000259" key="7">
    <source>
        <dbReference type="PROSITE" id="PS50850"/>
    </source>
</evidence>
<dbReference type="Gene3D" id="1.20.1250.20">
    <property type="entry name" value="MFS general substrate transporter like domains"/>
    <property type="match status" value="2"/>
</dbReference>
<sequence>MFKTMVAASGGEQAQLFSRIDRRILLFLALCYAFASLDRTNIGFAKLQMAGAIGLGDAAYGLGAGIFFLGYVLFEMPSNFLLTRIGARKTLSRIMVLWGLTSVAMLIVRNEQSFYALRFLLGVFEAGFAPGMIFYLTCWYPRTQMARALSIVLSATPIAAMLGGPLSGWAMTTLDGAYGMAGWQWMFLIEGAPAVILGVVAFFYLDDYPVHARWLSDDERRQLDVARGEPSTPRAASLAEVSRVLRNPKIYALALPYFCMISGLYTVAFWLPTLLKIAGEDSTVRIGFYSAIPYLVAIPVMMVLARRSDRLGERRLHSTIPLLAGALALAVGTYAMHRFTIALVSITLATALVYSAYGVFWAMPSEYLKGPDAAIGIALVNSIGLLGGFVSPTIIGWAKAATGDIRGGLAVMVGLLIVGAISMAIMRPAAKRGEV</sequence>
<feature type="transmembrane region" description="Helical" evidence="6">
    <location>
        <begin position="341"/>
        <end position="362"/>
    </location>
</feature>
<dbReference type="InterPro" id="IPR011701">
    <property type="entry name" value="MFS"/>
</dbReference>
<evidence type="ECO:0000256" key="2">
    <source>
        <dbReference type="ARBA" id="ARBA00022448"/>
    </source>
</evidence>
<evidence type="ECO:0000256" key="6">
    <source>
        <dbReference type="SAM" id="Phobius"/>
    </source>
</evidence>
<feature type="domain" description="Major facilitator superfamily (MFS) profile" evidence="7">
    <location>
        <begin position="24"/>
        <end position="431"/>
    </location>
</feature>
<dbReference type="PANTHER" id="PTHR43791:SF36">
    <property type="entry name" value="TRANSPORTER, PUTATIVE (AFU_ORTHOLOGUE AFUA_6G08340)-RELATED"/>
    <property type="match status" value="1"/>
</dbReference>
<evidence type="ECO:0000256" key="4">
    <source>
        <dbReference type="ARBA" id="ARBA00022989"/>
    </source>
</evidence>
<feature type="transmembrane region" description="Helical" evidence="6">
    <location>
        <begin position="374"/>
        <end position="395"/>
    </location>
</feature>
<feature type="transmembrane region" description="Helical" evidence="6">
    <location>
        <begin position="286"/>
        <end position="304"/>
    </location>
</feature>
<dbReference type="STRING" id="420953.SAMN05192543_10481"/>
<dbReference type="PANTHER" id="PTHR43791">
    <property type="entry name" value="PERMEASE-RELATED"/>
    <property type="match status" value="1"/>
</dbReference>
<organism evidence="8 9">
    <name type="scientific">Paraburkholderia megapolitana</name>
    <dbReference type="NCBI Taxonomy" id="420953"/>
    <lineage>
        <taxon>Bacteria</taxon>
        <taxon>Pseudomonadati</taxon>
        <taxon>Pseudomonadota</taxon>
        <taxon>Betaproteobacteria</taxon>
        <taxon>Burkholderiales</taxon>
        <taxon>Burkholderiaceae</taxon>
        <taxon>Paraburkholderia</taxon>
    </lineage>
</organism>
<feature type="transmembrane region" description="Helical" evidence="6">
    <location>
        <begin position="250"/>
        <end position="271"/>
    </location>
</feature>
<dbReference type="PROSITE" id="PS50850">
    <property type="entry name" value="MFS"/>
    <property type="match status" value="1"/>
</dbReference>
<dbReference type="AlphaFoldDB" id="A0A1I3KQT4"/>